<evidence type="ECO:0000313" key="6">
    <source>
        <dbReference type="Proteomes" id="UP000199109"/>
    </source>
</evidence>
<feature type="domain" description="HTH araC/xylS-type" evidence="4">
    <location>
        <begin position="193"/>
        <end position="291"/>
    </location>
</feature>
<keyword evidence="3" id="KW-0804">Transcription</keyword>
<dbReference type="CDD" id="cd06986">
    <property type="entry name" value="cupin_MmsR-like_N"/>
    <property type="match status" value="1"/>
</dbReference>
<dbReference type="RefSeq" id="WP_091865693.1">
    <property type="nucleotide sequence ID" value="NZ_FNAO01000002.1"/>
</dbReference>
<dbReference type="Gene3D" id="1.10.10.60">
    <property type="entry name" value="Homeodomain-like"/>
    <property type="match status" value="2"/>
</dbReference>
<sequence>MDNLTIKEGFVGQRMIVLPKAVKKKADGNPISRSFYVTDIGYYPRAENHFRERQNGANEYVFIYCTEGVGWLELNGQYRKIHTNQFFMMPKGETHRYGASKDNPWSIYWMHFEGTMAKDLFARYKMNISPNDIIPFENERIELFDQMYKIFQSNYIESSLEYVNILSLNFIGAFIYGEIHRSTDAHARDNLVDAIIGYLTDNLDKSFTSQDIADAFNYSTSYLFSLFKKRTGYAIIHFFNLKKTQKACEYLKYTDMSVKEISFSMGFQDPLYFSRLFKKNMGMSPRAYKNSQRF</sequence>
<keyword evidence="6" id="KW-1185">Reference proteome</keyword>
<dbReference type="InterPro" id="IPR037923">
    <property type="entry name" value="HTH-like"/>
</dbReference>
<evidence type="ECO:0000256" key="2">
    <source>
        <dbReference type="ARBA" id="ARBA00023125"/>
    </source>
</evidence>
<evidence type="ECO:0000259" key="4">
    <source>
        <dbReference type="PROSITE" id="PS01124"/>
    </source>
</evidence>
<dbReference type="PROSITE" id="PS01124">
    <property type="entry name" value="HTH_ARAC_FAMILY_2"/>
    <property type="match status" value="1"/>
</dbReference>
<dbReference type="InterPro" id="IPR018060">
    <property type="entry name" value="HTH_AraC"/>
</dbReference>
<dbReference type="STRING" id="641691.SAMN05421636_10225"/>
<evidence type="ECO:0000256" key="1">
    <source>
        <dbReference type="ARBA" id="ARBA00023015"/>
    </source>
</evidence>
<name>A0A1G6XWM2_9FLAO</name>
<proteinExistence type="predicted"/>
<dbReference type="Pfam" id="PF02311">
    <property type="entry name" value="AraC_binding"/>
    <property type="match status" value="1"/>
</dbReference>
<dbReference type="SUPFAM" id="SSF51215">
    <property type="entry name" value="Regulatory protein AraC"/>
    <property type="match status" value="1"/>
</dbReference>
<keyword evidence="1" id="KW-0805">Transcription regulation</keyword>
<dbReference type="InterPro" id="IPR020449">
    <property type="entry name" value="Tscrpt_reg_AraC-type_HTH"/>
</dbReference>
<dbReference type="GO" id="GO:0003700">
    <property type="term" value="F:DNA-binding transcription factor activity"/>
    <property type="evidence" value="ECO:0007669"/>
    <property type="project" value="InterPro"/>
</dbReference>
<reference evidence="5 6" key="1">
    <citation type="submission" date="2016-10" db="EMBL/GenBank/DDBJ databases">
        <authorList>
            <person name="de Groot N.N."/>
        </authorList>
    </citation>
    <scope>NUCLEOTIDE SEQUENCE [LARGE SCALE GENOMIC DNA]</scope>
    <source>
        <strain evidence="5 6">DSM 23421</strain>
    </source>
</reference>
<dbReference type="InterPro" id="IPR009057">
    <property type="entry name" value="Homeodomain-like_sf"/>
</dbReference>
<dbReference type="InterPro" id="IPR003313">
    <property type="entry name" value="AraC-bd"/>
</dbReference>
<organism evidence="5 6">
    <name type="scientific">Pricia antarctica</name>
    <dbReference type="NCBI Taxonomy" id="641691"/>
    <lineage>
        <taxon>Bacteria</taxon>
        <taxon>Pseudomonadati</taxon>
        <taxon>Bacteroidota</taxon>
        <taxon>Flavobacteriia</taxon>
        <taxon>Flavobacteriales</taxon>
        <taxon>Flavobacteriaceae</taxon>
        <taxon>Pricia</taxon>
    </lineage>
</organism>
<gene>
    <name evidence="5" type="ORF">SAMN05421636_10225</name>
</gene>
<dbReference type="InterPro" id="IPR014710">
    <property type="entry name" value="RmlC-like_jellyroll"/>
</dbReference>
<dbReference type="PANTHER" id="PTHR43280">
    <property type="entry name" value="ARAC-FAMILY TRANSCRIPTIONAL REGULATOR"/>
    <property type="match status" value="1"/>
</dbReference>
<dbReference type="PRINTS" id="PR00032">
    <property type="entry name" value="HTHARAC"/>
</dbReference>
<dbReference type="OrthoDB" id="9813413at2"/>
<dbReference type="SUPFAM" id="SSF46689">
    <property type="entry name" value="Homeodomain-like"/>
    <property type="match status" value="2"/>
</dbReference>
<dbReference type="GO" id="GO:0043565">
    <property type="term" value="F:sequence-specific DNA binding"/>
    <property type="evidence" value="ECO:0007669"/>
    <property type="project" value="InterPro"/>
</dbReference>
<accession>A0A1G6XWM2</accession>
<dbReference type="Gene3D" id="2.60.120.10">
    <property type="entry name" value="Jelly Rolls"/>
    <property type="match status" value="1"/>
</dbReference>
<dbReference type="PANTHER" id="PTHR43280:SF30">
    <property type="entry name" value="MMSAB OPERON REGULATORY PROTEIN"/>
    <property type="match status" value="1"/>
</dbReference>
<dbReference type="SMART" id="SM00342">
    <property type="entry name" value="HTH_ARAC"/>
    <property type="match status" value="1"/>
</dbReference>
<dbReference type="EMBL" id="FNAO01000002">
    <property type="protein sequence ID" value="SDD82510.1"/>
    <property type="molecule type" value="Genomic_DNA"/>
</dbReference>
<dbReference type="AlphaFoldDB" id="A0A1G6XWM2"/>
<evidence type="ECO:0000313" key="5">
    <source>
        <dbReference type="EMBL" id="SDD82510.1"/>
    </source>
</evidence>
<keyword evidence="2" id="KW-0238">DNA-binding</keyword>
<protein>
    <submittedName>
        <fullName evidence="5">Transcriptional regulator, AraC family</fullName>
    </submittedName>
</protein>
<dbReference type="Proteomes" id="UP000199109">
    <property type="component" value="Unassembled WGS sequence"/>
</dbReference>
<evidence type="ECO:0000256" key="3">
    <source>
        <dbReference type="ARBA" id="ARBA00023163"/>
    </source>
</evidence>
<dbReference type="Pfam" id="PF12833">
    <property type="entry name" value="HTH_18"/>
    <property type="match status" value="1"/>
</dbReference>